<dbReference type="InterPro" id="IPR020568">
    <property type="entry name" value="Ribosomal_Su5_D2-typ_SF"/>
</dbReference>
<evidence type="ECO:0000259" key="8">
    <source>
        <dbReference type="SMART" id="SM00889"/>
    </source>
</evidence>
<proteinExistence type="predicted"/>
<evidence type="ECO:0000259" key="7">
    <source>
        <dbReference type="SMART" id="SM00838"/>
    </source>
</evidence>
<dbReference type="Gene3D" id="3.30.70.870">
    <property type="entry name" value="Elongation Factor G (Translational Gtpase), domain 3"/>
    <property type="match status" value="1"/>
</dbReference>
<dbReference type="Pfam" id="PF14492">
    <property type="entry name" value="EFG_III"/>
    <property type="match status" value="1"/>
</dbReference>
<dbReference type="Proteomes" id="UP001165679">
    <property type="component" value="Unassembled WGS sequence"/>
</dbReference>
<dbReference type="EMBL" id="JAPDNT010000001">
    <property type="protein sequence ID" value="MCW3473680.1"/>
    <property type="molecule type" value="Genomic_DNA"/>
</dbReference>
<dbReference type="AlphaFoldDB" id="A0AA41YNQ0"/>
<dbReference type="InterPro" id="IPR027417">
    <property type="entry name" value="P-loop_NTPase"/>
</dbReference>
<organism evidence="9 10">
    <name type="scientific">Limobrevibacterium gyesilva</name>
    <dbReference type="NCBI Taxonomy" id="2991712"/>
    <lineage>
        <taxon>Bacteria</taxon>
        <taxon>Pseudomonadati</taxon>
        <taxon>Pseudomonadota</taxon>
        <taxon>Alphaproteobacteria</taxon>
        <taxon>Acetobacterales</taxon>
        <taxon>Acetobacteraceae</taxon>
        <taxon>Limobrevibacterium</taxon>
    </lineage>
</organism>
<dbReference type="SUPFAM" id="SSF54211">
    <property type="entry name" value="Ribosomal protein S5 domain 2-like"/>
    <property type="match status" value="1"/>
</dbReference>
<keyword evidence="10" id="KW-1185">Reference proteome</keyword>
<dbReference type="CDD" id="cd01342">
    <property type="entry name" value="Translation_Factor_II_like"/>
    <property type="match status" value="1"/>
</dbReference>
<dbReference type="Pfam" id="PF00009">
    <property type="entry name" value="GTP_EFTU"/>
    <property type="match status" value="1"/>
</dbReference>
<dbReference type="SUPFAM" id="SSF54980">
    <property type="entry name" value="EF-G C-terminal domain-like"/>
    <property type="match status" value="2"/>
</dbReference>
<protein>
    <recommendedName>
        <fullName evidence="1">Elongation factor G</fullName>
    </recommendedName>
</protein>
<comment type="caution">
    <text evidence="9">The sequence shown here is derived from an EMBL/GenBank/DDBJ whole genome shotgun (WGS) entry which is preliminary data.</text>
</comment>
<dbReference type="Gene3D" id="3.30.70.240">
    <property type="match status" value="1"/>
</dbReference>
<evidence type="ECO:0000256" key="4">
    <source>
        <dbReference type="ARBA" id="ARBA00022917"/>
    </source>
</evidence>
<dbReference type="CDD" id="cd01434">
    <property type="entry name" value="EFG_mtEFG1_IV"/>
    <property type="match status" value="1"/>
</dbReference>
<dbReference type="GO" id="GO:0003924">
    <property type="term" value="F:GTPase activity"/>
    <property type="evidence" value="ECO:0007669"/>
    <property type="project" value="InterPro"/>
</dbReference>
<dbReference type="NCBIfam" id="NF009379">
    <property type="entry name" value="PRK12740.1-3"/>
    <property type="match status" value="1"/>
</dbReference>
<evidence type="ECO:0000256" key="6">
    <source>
        <dbReference type="ARBA" id="ARBA00024731"/>
    </source>
</evidence>
<dbReference type="InterPro" id="IPR000640">
    <property type="entry name" value="EFG_V-like"/>
</dbReference>
<reference evidence="9" key="2">
    <citation type="submission" date="2022-10" db="EMBL/GenBank/DDBJ databases">
        <authorList>
            <person name="Trinh H.N."/>
        </authorList>
    </citation>
    <scope>NUCLEOTIDE SEQUENCE</scope>
    <source>
        <strain evidence="9">RN2-1</strain>
    </source>
</reference>
<evidence type="ECO:0000256" key="5">
    <source>
        <dbReference type="ARBA" id="ARBA00023134"/>
    </source>
</evidence>
<evidence type="ECO:0000256" key="3">
    <source>
        <dbReference type="ARBA" id="ARBA00022768"/>
    </source>
</evidence>
<dbReference type="InterPro" id="IPR041095">
    <property type="entry name" value="EFG_II"/>
</dbReference>
<dbReference type="SMART" id="SM00838">
    <property type="entry name" value="EFG_C"/>
    <property type="match status" value="1"/>
</dbReference>
<comment type="function">
    <text evidence="6">Catalyzes the GTP-dependent ribosomal translocation step during translation elongation. During this step, the ribosome changes from the pre-translocational (PRE) to the post-translocational (POST) state as the newly formed A-site-bound peptidyl-tRNA and P-site-bound deacylated tRNA move to the P and E sites, respectively. Catalyzes the coordinated movement of the two tRNA molecules, the mRNA and conformational changes in the ribosome.</text>
</comment>
<dbReference type="SUPFAM" id="SSF52540">
    <property type="entry name" value="P-loop containing nucleoside triphosphate hydrolases"/>
    <property type="match status" value="1"/>
</dbReference>
<keyword evidence="2" id="KW-0547">Nucleotide-binding</keyword>
<dbReference type="GO" id="GO:0003746">
    <property type="term" value="F:translation elongation factor activity"/>
    <property type="evidence" value="ECO:0007669"/>
    <property type="project" value="UniProtKB-KW"/>
</dbReference>
<feature type="domain" description="Elongation factor EFG" evidence="7">
    <location>
        <begin position="572"/>
        <end position="662"/>
    </location>
</feature>
<accession>A0AA41YNQ0</accession>
<feature type="domain" description="Translation elongation factor EFG/EF2" evidence="8">
    <location>
        <begin position="453"/>
        <end position="570"/>
    </location>
</feature>
<keyword evidence="4" id="KW-0648">Protein biosynthesis</keyword>
<dbReference type="SUPFAM" id="SSF50447">
    <property type="entry name" value="Translation proteins"/>
    <property type="match status" value="1"/>
</dbReference>
<evidence type="ECO:0000313" key="10">
    <source>
        <dbReference type="Proteomes" id="UP001165679"/>
    </source>
</evidence>
<evidence type="ECO:0000313" key="9">
    <source>
        <dbReference type="EMBL" id="MCW3473680.1"/>
    </source>
</evidence>
<dbReference type="GO" id="GO:0005525">
    <property type="term" value="F:GTP binding"/>
    <property type="evidence" value="ECO:0007669"/>
    <property type="project" value="UniProtKB-KW"/>
</dbReference>
<dbReference type="InterPro" id="IPR000795">
    <property type="entry name" value="T_Tr_GTP-bd_dom"/>
</dbReference>
<keyword evidence="3 9" id="KW-0251">Elongation factor</keyword>
<evidence type="ECO:0000256" key="2">
    <source>
        <dbReference type="ARBA" id="ARBA00022741"/>
    </source>
</evidence>
<dbReference type="Gene3D" id="2.40.30.10">
    <property type="entry name" value="Translation factors"/>
    <property type="match status" value="1"/>
</dbReference>
<dbReference type="Gene3D" id="3.30.230.10">
    <property type="match status" value="1"/>
</dbReference>
<dbReference type="InterPro" id="IPR009000">
    <property type="entry name" value="Transl_B-barrel_sf"/>
</dbReference>
<evidence type="ECO:0000256" key="1">
    <source>
        <dbReference type="ARBA" id="ARBA00017872"/>
    </source>
</evidence>
<dbReference type="InterPro" id="IPR047872">
    <property type="entry name" value="EFG_IV"/>
</dbReference>
<dbReference type="InterPro" id="IPR014721">
    <property type="entry name" value="Ribsml_uS5_D2-typ_fold_subgr"/>
</dbReference>
<dbReference type="PANTHER" id="PTHR43261:SF7">
    <property type="entry name" value="ELONGATION FACTOR G-LIKE PROTEIN"/>
    <property type="match status" value="1"/>
</dbReference>
<dbReference type="InterPro" id="IPR005517">
    <property type="entry name" value="Transl_elong_EFG/EF2_IV"/>
</dbReference>
<gene>
    <name evidence="9" type="ORF">OL599_03740</name>
</gene>
<dbReference type="GO" id="GO:0097216">
    <property type="term" value="F:guanosine tetraphosphate binding"/>
    <property type="evidence" value="ECO:0007669"/>
    <property type="project" value="UniProtKB-ARBA"/>
</dbReference>
<dbReference type="InterPro" id="IPR009022">
    <property type="entry name" value="EFG_III"/>
</dbReference>
<dbReference type="Gene3D" id="3.40.50.300">
    <property type="entry name" value="P-loop containing nucleotide triphosphate hydrolases"/>
    <property type="match status" value="1"/>
</dbReference>
<dbReference type="Pfam" id="PF03764">
    <property type="entry name" value="EFG_IV"/>
    <property type="match status" value="1"/>
</dbReference>
<dbReference type="Pfam" id="PF00679">
    <property type="entry name" value="EFG_C"/>
    <property type="match status" value="1"/>
</dbReference>
<dbReference type="SMART" id="SM00889">
    <property type="entry name" value="EFG_IV"/>
    <property type="match status" value="1"/>
</dbReference>
<name>A0AA41YNQ0_9PROT</name>
<keyword evidence="5" id="KW-0342">GTP-binding</keyword>
<reference evidence="9" key="1">
    <citation type="submission" date="2022-09" db="EMBL/GenBank/DDBJ databases">
        <title>Rhodovastum sp. nov. RN2-1 isolated from soil in Seongnam, South Korea.</title>
        <authorList>
            <person name="Le N.T."/>
        </authorList>
    </citation>
    <scope>NUCLEOTIDE SEQUENCE</scope>
    <source>
        <strain evidence="9">RN2-1</strain>
    </source>
</reference>
<dbReference type="CDD" id="cd03713">
    <property type="entry name" value="EFG_mtEFG_C"/>
    <property type="match status" value="1"/>
</dbReference>
<dbReference type="InterPro" id="IPR035649">
    <property type="entry name" value="EFG_V"/>
</dbReference>
<dbReference type="PANTHER" id="PTHR43261">
    <property type="entry name" value="TRANSLATION ELONGATION FACTOR G-RELATED"/>
    <property type="match status" value="1"/>
</dbReference>
<dbReference type="CDD" id="cd16262">
    <property type="entry name" value="EFG_III"/>
    <property type="match status" value="1"/>
</dbReference>
<sequence>MSTSTSGVGQDRPRSIAPRSVALVGPYGSGKSALFDALMLAAGVPIKRGDPRTRRMGTEMRLGHCSYLGDSWSILDCPGSVEFAYEAACALAVVDLAVVVCEPVPQRALTVAPLLRTLAEQRVPHIVFVNKIDTLEGSVRDTLAALQAYAHAPLVLRQVPMREGGTVAGYVDVVSERAYRYRRGQPSELMTLPAEMRARGQEARGALLEALADHDDALLEKIIEDIAPGTDEIYRQLRKDLAEENVVEVLLGAAEHDHGVRRLWKALRHDTPDAAETAARRSIPAEGDTLVQVFKTQHAGHGGKLSYARVWRGAARDGASLNGARIGGVFRMPAGEPVKVAQAEAGELVGLGRLEGIPTGATVSGGAPATPLPAPEPPPPVYSLAIVTGDRADDVKLSGVLQKLVEEDPSLSVTQDAELGQTVLHGQGEMHLGAAVDRLARAFNLKVTTASPRVAFKETIRHAVHQHARLKRQTGGHGQFADVKIDIAPRARGEGFLFTDRIVGGAIPKQYIPAVGEAAEEAARKGPLGFPVVDIAVTLVDGTFHSVDSSDMAFKTATRLAMSEGLGRAEPILLEPIDHVTISVPNEFTAKAQRLLTGRKGQILGYAEAPDRPGWDDVEALVPEADLHDLIIELRSQTLGLGTFRRRFDHLAEARGRVERGAA</sequence>
<dbReference type="GO" id="GO:0032790">
    <property type="term" value="P:ribosome disassembly"/>
    <property type="evidence" value="ECO:0007669"/>
    <property type="project" value="TreeGrafter"/>
</dbReference>
<dbReference type="InterPro" id="IPR035647">
    <property type="entry name" value="EFG_III/V"/>
</dbReference>